<reference evidence="2 3" key="1">
    <citation type="submission" date="2024-03" db="EMBL/GenBank/DDBJ databases">
        <authorList>
            <person name="Jo J.-H."/>
        </authorList>
    </citation>
    <scope>NUCLEOTIDE SEQUENCE [LARGE SCALE GENOMIC DNA]</scope>
    <source>
        <strain evidence="2 3">AS3R-12</strain>
    </source>
</reference>
<evidence type="ECO:0000256" key="1">
    <source>
        <dbReference type="SAM" id="Phobius"/>
    </source>
</evidence>
<gene>
    <name evidence="2" type="ORF">WG900_11785</name>
</gene>
<protein>
    <recommendedName>
        <fullName evidence="4">PEP-CTERM protein-sorting domain-containing protein</fullName>
    </recommendedName>
</protein>
<accession>A0ABU8SAM6</accession>
<dbReference type="EMBL" id="JBBHJY010000005">
    <property type="protein sequence ID" value="MEJ6010596.1"/>
    <property type="molecule type" value="Genomic_DNA"/>
</dbReference>
<evidence type="ECO:0008006" key="4">
    <source>
        <dbReference type="Google" id="ProtNLM"/>
    </source>
</evidence>
<keyword evidence="1" id="KW-0472">Membrane</keyword>
<keyword evidence="1" id="KW-1133">Transmembrane helix</keyword>
<dbReference type="RefSeq" id="WP_339967331.1">
    <property type="nucleotide sequence ID" value="NZ_JBBHJY010000005.1"/>
</dbReference>
<evidence type="ECO:0000313" key="3">
    <source>
        <dbReference type="Proteomes" id="UP001379235"/>
    </source>
</evidence>
<comment type="caution">
    <text evidence="2">The sequence shown here is derived from an EMBL/GenBank/DDBJ whole genome shotgun (WGS) entry which is preliminary data.</text>
</comment>
<proteinExistence type="predicted"/>
<evidence type="ECO:0000313" key="2">
    <source>
        <dbReference type="EMBL" id="MEJ6010596.1"/>
    </source>
</evidence>
<keyword evidence="1" id="KW-0812">Transmembrane</keyword>
<name>A0ABU8SAM6_9SPHN</name>
<organism evidence="2 3">
    <name type="scientific">Novosphingobium aquae</name>
    <dbReference type="NCBI Taxonomy" id="3133435"/>
    <lineage>
        <taxon>Bacteria</taxon>
        <taxon>Pseudomonadati</taxon>
        <taxon>Pseudomonadota</taxon>
        <taxon>Alphaproteobacteria</taxon>
        <taxon>Sphingomonadales</taxon>
        <taxon>Sphingomonadaceae</taxon>
        <taxon>Novosphingobium</taxon>
    </lineage>
</organism>
<sequence>MGTNLALLAAYPVVLLASNTAGRVANAIPEPSDFALFAFGITGLLIGRRMAMKRKDKDGD</sequence>
<feature type="transmembrane region" description="Helical" evidence="1">
    <location>
        <begin position="34"/>
        <end position="51"/>
    </location>
</feature>
<dbReference type="Proteomes" id="UP001379235">
    <property type="component" value="Unassembled WGS sequence"/>
</dbReference>
<keyword evidence="3" id="KW-1185">Reference proteome</keyword>